<keyword evidence="3" id="KW-1185">Reference proteome</keyword>
<dbReference type="InterPro" id="IPR001296">
    <property type="entry name" value="Glyco_trans_1"/>
</dbReference>
<dbReference type="PANTHER" id="PTHR45947">
    <property type="entry name" value="SULFOQUINOVOSYL TRANSFERASE SQD2"/>
    <property type="match status" value="1"/>
</dbReference>
<dbReference type="AlphaFoldDB" id="A0A6M8BHZ2"/>
<dbReference type="InterPro" id="IPR050194">
    <property type="entry name" value="Glycosyltransferase_grp1"/>
</dbReference>
<name>A0A6M8BHZ2_9CYAN</name>
<reference evidence="2 3" key="1">
    <citation type="submission" date="2020-05" db="EMBL/GenBank/DDBJ databases">
        <title>Complete genome sequence of of a novel Thermoleptolyngbya strain isolated from hot springs of Ganzi, Sichuan China.</title>
        <authorList>
            <person name="Tang J."/>
            <person name="Daroch M."/>
            <person name="Li L."/>
            <person name="Waleron K."/>
            <person name="Waleron M."/>
            <person name="Waleron M."/>
        </authorList>
    </citation>
    <scope>NUCLEOTIDE SEQUENCE [LARGE SCALE GENOMIC DNA]</scope>
    <source>
        <strain evidence="2 3">PKUAC-SCTA183</strain>
    </source>
</reference>
<dbReference type="CDD" id="cd03801">
    <property type="entry name" value="GT4_PimA-like"/>
    <property type="match status" value="1"/>
</dbReference>
<dbReference type="RefSeq" id="WP_172357783.1">
    <property type="nucleotide sequence ID" value="NZ_CP053661.1"/>
</dbReference>
<dbReference type="GO" id="GO:0016757">
    <property type="term" value="F:glycosyltransferase activity"/>
    <property type="evidence" value="ECO:0007669"/>
    <property type="project" value="InterPro"/>
</dbReference>
<protein>
    <submittedName>
        <fullName evidence="2">Glycosyltransferase family 4 protein</fullName>
    </submittedName>
</protein>
<dbReference type="KEGG" id="theu:HPC62_17735"/>
<gene>
    <name evidence="2" type="ORF">HPC62_17735</name>
</gene>
<dbReference type="Proteomes" id="UP000505210">
    <property type="component" value="Chromosome"/>
</dbReference>
<proteinExistence type="predicted"/>
<dbReference type="Pfam" id="PF00534">
    <property type="entry name" value="Glycos_transf_1"/>
    <property type="match status" value="1"/>
</dbReference>
<evidence type="ECO:0000313" key="2">
    <source>
        <dbReference type="EMBL" id="QKD83790.1"/>
    </source>
</evidence>
<dbReference type="EMBL" id="CP053661">
    <property type="protein sequence ID" value="QKD83790.1"/>
    <property type="molecule type" value="Genomic_DNA"/>
</dbReference>
<keyword evidence="2" id="KW-0808">Transferase</keyword>
<dbReference type="SUPFAM" id="SSF53756">
    <property type="entry name" value="UDP-Glycosyltransferase/glycogen phosphorylase"/>
    <property type="match status" value="1"/>
</dbReference>
<dbReference type="PANTHER" id="PTHR45947:SF3">
    <property type="entry name" value="SULFOQUINOVOSYL TRANSFERASE SQD2"/>
    <property type="match status" value="1"/>
</dbReference>
<feature type="domain" description="Glycosyl transferase family 1" evidence="1">
    <location>
        <begin position="233"/>
        <end position="396"/>
    </location>
</feature>
<accession>A0A6M8BHZ2</accession>
<evidence type="ECO:0000259" key="1">
    <source>
        <dbReference type="Pfam" id="PF00534"/>
    </source>
</evidence>
<sequence>MSADRLRVLLLIEQCNPDLPSVPSVGYQYFRTICDRVDATLITHDRNRDALERVAPDQKIFYISESRLMRRYYHLVDRLTVINGRVNWPLHNVLAYLLYEEFNHRVYRLFHTDVRRGKYDLVHAITPMMPRYPVKLAQACGQTPFILGPVNGGVPFPRGFGAIARREFSYFNFLRGLGLLLPGYRATYQKADRVLAGSSYTFGMLQKRFQLGDRLRLFYENGIPTEFFGRGAKREKGDRINLLFVGRLVPYKGADILLEALAKIKPLALSKTQLTIVGDGAEREYLEALTQRLDLQDIVEFAGWVPHSETHRYYSQADIFCFPSIREFGGAVVLEAMAAGLPCIVADNGGIAEYMTPNTGFTLPLHSREHLVSTLAEKIQRLVEDEALRLRLSQGAIAHARQFEWEHKAEQIVALYHEVLAERRVFSPAEALI</sequence>
<dbReference type="Gene3D" id="3.40.50.2000">
    <property type="entry name" value="Glycogen Phosphorylase B"/>
    <property type="match status" value="2"/>
</dbReference>
<organism evidence="2 3">
    <name type="scientific">Thermoleptolyngbya sichuanensis A183</name>
    <dbReference type="NCBI Taxonomy" id="2737172"/>
    <lineage>
        <taxon>Bacteria</taxon>
        <taxon>Bacillati</taxon>
        <taxon>Cyanobacteriota</taxon>
        <taxon>Cyanophyceae</taxon>
        <taxon>Oculatellales</taxon>
        <taxon>Oculatellaceae</taxon>
        <taxon>Thermoleptolyngbya</taxon>
        <taxon>Thermoleptolyngbya sichuanensis</taxon>
    </lineage>
</organism>
<evidence type="ECO:0000313" key="3">
    <source>
        <dbReference type="Proteomes" id="UP000505210"/>
    </source>
</evidence>